<dbReference type="GO" id="GO:0004843">
    <property type="term" value="F:cysteine-type deubiquitinase activity"/>
    <property type="evidence" value="ECO:0007669"/>
    <property type="project" value="UniProtKB-EC"/>
</dbReference>
<dbReference type="GO" id="GO:0005634">
    <property type="term" value="C:nucleus"/>
    <property type="evidence" value="ECO:0007669"/>
    <property type="project" value="UniProtKB-SubCell"/>
</dbReference>
<evidence type="ECO:0000313" key="18">
    <source>
        <dbReference type="EMBL" id="PIK44277.1"/>
    </source>
</evidence>
<evidence type="ECO:0000256" key="9">
    <source>
        <dbReference type="ARBA" id="ARBA00022723"/>
    </source>
</evidence>
<keyword evidence="13" id="KW-0788">Thiol protease</keyword>
<proteinExistence type="inferred from homology"/>
<comment type="catalytic activity">
    <reaction evidence="1">
        <text>Thiol-dependent hydrolysis of ester, thioester, amide, peptide and isopeptide bonds formed by the C-terminal Gly of ubiquitin (a 76-residue protein attached to proteins as an intracellular targeting signal).</text>
        <dbReference type="EC" id="3.4.19.12"/>
    </reaction>
</comment>
<evidence type="ECO:0000313" key="19">
    <source>
        <dbReference type="Proteomes" id="UP000230750"/>
    </source>
</evidence>
<evidence type="ECO:0000256" key="11">
    <source>
        <dbReference type="ARBA" id="ARBA00022786"/>
    </source>
</evidence>
<evidence type="ECO:0000259" key="17">
    <source>
        <dbReference type="PROSITE" id="PS50802"/>
    </source>
</evidence>
<reference evidence="18 19" key="1">
    <citation type="journal article" date="2017" name="PLoS Biol.">
        <title>The sea cucumber genome provides insights into morphological evolution and visceral regeneration.</title>
        <authorList>
            <person name="Zhang X."/>
            <person name="Sun L."/>
            <person name="Yuan J."/>
            <person name="Sun Y."/>
            <person name="Gao Y."/>
            <person name="Zhang L."/>
            <person name="Li S."/>
            <person name="Dai H."/>
            <person name="Hamel J.F."/>
            <person name="Liu C."/>
            <person name="Yu Y."/>
            <person name="Liu S."/>
            <person name="Lin W."/>
            <person name="Guo K."/>
            <person name="Jin S."/>
            <person name="Xu P."/>
            <person name="Storey K.B."/>
            <person name="Huan P."/>
            <person name="Zhang T."/>
            <person name="Zhou Y."/>
            <person name="Zhang J."/>
            <person name="Lin C."/>
            <person name="Li X."/>
            <person name="Xing L."/>
            <person name="Huo D."/>
            <person name="Sun M."/>
            <person name="Wang L."/>
            <person name="Mercier A."/>
            <person name="Li F."/>
            <person name="Yang H."/>
            <person name="Xiang J."/>
        </authorList>
    </citation>
    <scope>NUCLEOTIDE SEQUENCE [LARGE SCALE GENOMIC DNA]</scope>
    <source>
        <strain evidence="18">Shaxun</strain>
        <tissue evidence="18">Muscle</tissue>
    </source>
</reference>
<dbReference type="PANTHER" id="PTHR13367">
    <property type="entry name" value="UBIQUITIN THIOESTERASE"/>
    <property type="match status" value="1"/>
</dbReference>
<dbReference type="GO" id="GO:0071947">
    <property type="term" value="P:protein deubiquitination involved in ubiquitin-dependent protein catabolic process"/>
    <property type="evidence" value="ECO:0007669"/>
    <property type="project" value="TreeGrafter"/>
</dbReference>
<dbReference type="GO" id="GO:0035523">
    <property type="term" value="P:protein K29-linked deubiquitination"/>
    <property type="evidence" value="ECO:0007669"/>
    <property type="project" value="TreeGrafter"/>
</dbReference>
<keyword evidence="11" id="KW-0833">Ubl conjugation pathway</keyword>
<feature type="region of interest" description="Disordered" evidence="16">
    <location>
        <begin position="403"/>
        <end position="433"/>
    </location>
</feature>
<dbReference type="GO" id="GO:0007010">
    <property type="term" value="P:cytoskeleton organization"/>
    <property type="evidence" value="ECO:0007669"/>
    <property type="project" value="TreeGrafter"/>
</dbReference>
<feature type="compositionally biased region" description="Basic and acidic residues" evidence="16">
    <location>
        <begin position="624"/>
        <end position="660"/>
    </location>
</feature>
<evidence type="ECO:0000256" key="6">
    <source>
        <dbReference type="ARBA" id="ARBA00022490"/>
    </source>
</evidence>
<protein>
    <recommendedName>
        <fullName evidence="5">ubiquitinyl hydrolase 1</fullName>
        <ecNumber evidence="5">3.4.19.12</ecNumber>
    </recommendedName>
</protein>
<dbReference type="Gene3D" id="1.20.5.4770">
    <property type="match status" value="2"/>
</dbReference>
<feature type="region of interest" description="Disordered" evidence="16">
    <location>
        <begin position="799"/>
        <end position="873"/>
    </location>
</feature>
<dbReference type="CDD" id="cd22766">
    <property type="entry name" value="OTU_TNFAIP3"/>
    <property type="match status" value="1"/>
</dbReference>
<keyword evidence="15" id="KW-0539">Nucleus</keyword>
<feature type="region of interest" description="Disordered" evidence="16">
    <location>
        <begin position="965"/>
        <end position="986"/>
    </location>
</feature>
<evidence type="ECO:0000256" key="13">
    <source>
        <dbReference type="ARBA" id="ARBA00022807"/>
    </source>
</evidence>
<dbReference type="PANTHER" id="PTHR13367:SF28">
    <property type="entry name" value="UBIQUITIN THIOESTERASE ZRANB1"/>
    <property type="match status" value="1"/>
</dbReference>
<feature type="region of interest" description="Disordered" evidence="16">
    <location>
        <begin position="1018"/>
        <end position="1066"/>
    </location>
</feature>
<dbReference type="Proteomes" id="UP000230750">
    <property type="component" value="Unassembled WGS sequence"/>
</dbReference>
<keyword evidence="14" id="KW-0862">Zinc</keyword>
<dbReference type="EC" id="3.4.19.12" evidence="5"/>
<keyword evidence="7" id="KW-0597">Phosphoprotein</keyword>
<dbReference type="InterPro" id="IPR002653">
    <property type="entry name" value="Znf_A20"/>
</dbReference>
<keyword evidence="19" id="KW-1185">Reference proteome</keyword>
<dbReference type="OrthoDB" id="10064699at2759"/>
<evidence type="ECO:0000256" key="2">
    <source>
        <dbReference type="ARBA" id="ARBA00004123"/>
    </source>
</evidence>
<dbReference type="GO" id="GO:0016477">
    <property type="term" value="P:cell migration"/>
    <property type="evidence" value="ECO:0007669"/>
    <property type="project" value="TreeGrafter"/>
</dbReference>
<evidence type="ECO:0000256" key="7">
    <source>
        <dbReference type="ARBA" id="ARBA00022553"/>
    </source>
</evidence>
<dbReference type="PROSITE" id="PS50802">
    <property type="entry name" value="OTU"/>
    <property type="match status" value="1"/>
</dbReference>
<evidence type="ECO:0000256" key="5">
    <source>
        <dbReference type="ARBA" id="ARBA00012759"/>
    </source>
</evidence>
<evidence type="ECO:0000256" key="16">
    <source>
        <dbReference type="SAM" id="MobiDB-lite"/>
    </source>
</evidence>
<dbReference type="EMBL" id="MRZV01000786">
    <property type="protein sequence ID" value="PIK44277.1"/>
    <property type="molecule type" value="Genomic_DNA"/>
</dbReference>
<dbReference type="GO" id="GO:0030177">
    <property type="term" value="P:positive regulation of Wnt signaling pathway"/>
    <property type="evidence" value="ECO:0007669"/>
    <property type="project" value="TreeGrafter"/>
</dbReference>
<feature type="compositionally biased region" description="Gly residues" evidence="16">
    <location>
        <begin position="1033"/>
        <end position="1047"/>
    </location>
</feature>
<feature type="compositionally biased region" description="Pro residues" evidence="16">
    <location>
        <begin position="806"/>
        <end position="819"/>
    </location>
</feature>
<evidence type="ECO:0000256" key="12">
    <source>
        <dbReference type="ARBA" id="ARBA00022801"/>
    </source>
</evidence>
<keyword evidence="6" id="KW-0963">Cytoplasm</keyword>
<name>A0A2G8K8G6_STIJA</name>
<dbReference type="SMART" id="SM00259">
    <property type="entry name" value="ZnF_A20"/>
    <property type="match status" value="6"/>
</dbReference>
<dbReference type="GO" id="GO:0003677">
    <property type="term" value="F:DNA binding"/>
    <property type="evidence" value="ECO:0007669"/>
    <property type="project" value="InterPro"/>
</dbReference>
<feature type="region of interest" description="Disordered" evidence="16">
    <location>
        <begin position="735"/>
        <end position="763"/>
    </location>
</feature>
<evidence type="ECO:0000256" key="4">
    <source>
        <dbReference type="ARBA" id="ARBA00005865"/>
    </source>
</evidence>
<dbReference type="InterPro" id="IPR051346">
    <property type="entry name" value="OTU_Deubiquitinase"/>
</dbReference>
<dbReference type="GO" id="GO:0008270">
    <property type="term" value="F:zinc ion binding"/>
    <property type="evidence" value="ECO:0007669"/>
    <property type="project" value="UniProtKB-KW"/>
</dbReference>
<keyword evidence="8" id="KW-0645">Protease</keyword>
<dbReference type="GO" id="GO:0070530">
    <property type="term" value="F:K63-linked polyubiquitin modification-dependent protein binding"/>
    <property type="evidence" value="ECO:0007669"/>
    <property type="project" value="TreeGrafter"/>
</dbReference>
<feature type="region of interest" description="Disordered" evidence="16">
    <location>
        <begin position="495"/>
        <end position="525"/>
    </location>
</feature>
<gene>
    <name evidence="18" type="ORF">BSL78_18867</name>
</gene>
<keyword evidence="9" id="KW-0479">Metal-binding</keyword>
<comment type="similarity">
    <text evidence="4">Belongs to the peptidase C64 family.</text>
</comment>
<keyword evidence="12" id="KW-0378">Hydrolase</keyword>
<sequence>MAQARPNSRSPLGMPFPYQLALPTVVYKDLFKALKECKRLGDRSGATYFQQLPMYTAALPYHWVLYPEDMTRFLQREITEPAIKRQFEKEGLINWSTSLPTLYPLLPQNIGGDGNCLLHAVALYMWGIEDTELFLRTSLWESMVNGSFSDNNMPRWQAERSSVDQAAMSFEFRYNTKEWNEEYDMLKTMAAPIADDSGYNLPYKSLEEFHIYALANMLRRPIMIISNDKIRNLEGASLQPQSVSGLYLPLDWDPSLCCKFPIVLGFYHSHFFPLVHTAPEDEKDEVDLMVPLIIHNELAKVHFTLPGEDPLALITDYLQVDNFIHCPKNRETAVGLNGAKLSCANMGRNYSVWVPYFDLAETNLRIYNEGEYNPGSATESEGSEIAPEPMLYQEEYIGRSPPEYQGGSGYGDISQQYQQFPPTARPSERKQGQCKTPACPYQQSLCTGDYCVECHNKGQREKCKSVDCLNKADVGLEGFCKVCHDGNRFQQASAVDRYPPRSTVSDRGIPNASPPSPPDQDRFRPNVDDLNSIAVDTVVSGMEKCILPECQMTGNPKTADMCESCFKAHMDMEKELGRSTRHQEEDEFVMVNNQGEEDRTRREPYDIVNRRETLLNKMANDQGEQDRIPRRVDSSERVQSDIINRREALLNKLGMEDRPRSQPRQSAPERRQDAPPQQMLPQQMQSQQMLSQQMRSAPVPSRVPVLTVKKDLCATPGCHGVRLKNTDLCRACKEDKKGSTERPRDTGVVRSEPQRQSHAPYQEPPRKCKIRKCNQPAAPNFNYCLECLEDIEPQYQMSSGSGLPMATPPVAAPELPYRPPNYGQQYQTRTAPNQTLSGPGGPGHRNRNLSNQSSASSGGRGEVNINNYSPLPKKMEDKAMKSTNEHLDQQLRGIYVGPDKSDSSPTYRIPPEEFPTQIKRSKCQRPGGCPDGMFGDPAKKNLCSKCWKAVGEVMPATQRAPGAHQGNYGDMAHGPATPPRHTGRKDHDMMYSGRADSGYQHSQEALRYTEGGYQAERGFREPEAWKEGTYQTGRGGSQREGYPSGGGRTRDVYQSGGGRLRDENQIGPADNHLYEELDQLCAQPGCRRPAAENVEKFCDQCHENYKAIFLGYRQINESGPPGQ</sequence>
<comment type="caution">
    <text evidence="18">The sequence shown here is derived from an EMBL/GenBank/DDBJ whole genome shotgun (WGS) entry which is preliminary data.</text>
</comment>
<dbReference type="Pfam" id="PF02338">
    <property type="entry name" value="OTU"/>
    <property type="match status" value="1"/>
</dbReference>
<dbReference type="GO" id="GO:0005737">
    <property type="term" value="C:cytoplasm"/>
    <property type="evidence" value="ECO:0007669"/>
    <property type="project" value="UniProtKB-SubCell"/>
</dbReference>
<feature type="compositionally biased region" description="Polar residues" evidence="16">
    <location>
        <begin position="848"/>
        <end position="857"/>
    </location>
</feature>
<feature type="compositionally biased region" description="Basic and acidic residues" evidence="16">
    <location>
        <begin position="735"/>
        <end position="755"/>
    </location>
</feature>
<feature type="domain" description="OTU" evidence="17">
    <location>
        <begin position="105"/>
        <end position="277"/>
    </location>
</feature>
<dbReference type="GO" id="GO:1990168">
    <property type="term" value="P:protein K33-linked deubiquitination"/>
    <property type="evidence" value="ECO:0007669"/>
    <property type="project" value="TreeGrafter"/>
</dbReference>
<comment type="subcellular location">
    <subcellularLocation>
        <location evidence="3">Cytoplasm</location>
    </subcellularLocation>
    <subcellularLocation>
        <location evidence="2">Nucleus</location>
    </subcellularLocation>
</comment>
<evidence type="ECO:0000256" key="3">
    <source>
        <dbReference type="ARBA" id="ARBA00004496"/>
    </source>
</evidence>
<feature type="compositionally biased region" description="Polar residues" evidence="16">
    <location>
        <begin position="822"/>
        <end position="837"/>
    </location>
</feature>
<evidence type="ECO:0000256" key="15">
    <source>
        <dbReference type="ARBA" id="ARBA00023242"/>
    </source>
</evidence>
<evidence type="ECO:0000256" key="10">
    <source>
        <dbReference type="ARBA" id="ARBA00022771"/>
    </source>
</evidence>
<dbReference type="AlphaFoldDB" id="A0A2G8K8G6"/>
<accession>A0A2G8K8G6</accession>
<evidence type="ECO:0000256" key="1">
    <source>
        <dbReference type="ARBA" id="ARBA00000707"/>
    </source>
</evidence>
<feature type="region of interest" description="Disordered" evidence="16">
    <location>
        <begin position="617"/>
        <end position="698"/>
    </location>
</feature>
<keyword evidence="10" id="KW-0863">Zinc-finger</keyword>
<dbReference type="InterPro" id="IPR003323">
    <property type="entry name" value="OTU_dom"/>
</dbReference>
<organism evidence="18 19">
    <name type="scientific">Stichopus japonicus</name>
    <name type="common">Sea cucumber</name>
    <dbReference type="NCBI Taxonomy" id="307972"/>
    <lineage>
        <taxon>Eukaryota</taxon>
        <taxon>Metazoa</taxon>
        <taxon>Echinodermata</taxon>
        <taxon>Eleutherozoa</taxon>
        <taxon>Echinozoa</taxon>
        <taxon>Holothuroidea</taxon>
        <taxon>Aspidochirotacea</taxon>
        <taxon>Aspidochirotida</taxon>
        <taxon>Stichopodidae</taxon>
        <taxon>Apostichopus</taxon>
    </lineage>
</organism>
<feature type="compositionally biased region" description="Low complexity" evidence="16">
    <location>
        <begin position="675"/>
        <end position="694"/>
    </location>
</feature>
<evidence type="ECO:0000256" key="14">
    <source>
        <dbReference type="ARBA" id="ARBA00022833"/>
    </source>
</evidence>
<evidence type="ECO:0000256" key="8">
    <source>
        <dbReference type="ARBA" id="ARBA00022670"/>
    </source>
</evidence>
<dbReference type="STRING" id="307972.A0A2G8K8G6"/>